<evidence type="ECO:0000256" key="2">
    <source>
        <dbReference type="ARBA" id="ARBA00022741"/>
    </source>
</evidence>
<keyword evidence="3" id="KW-0418">Kinase</keyword>
<organism evidence="8 9">
    <name type="scientific">Citrullus colocynthis</name>
    <name type="common">colocynth</name>
    <dbReference type="NCBI Taxonomy" id="252529"/>
    <lineage>
        <taxon>Eukaryota</taxon>
        <taxon>Viridiplantae</taxon>
        <taxon>Streptophyta</taxon>
        <taxon>Embryophyta</taxon>
        <taxon>Tracheophyta</taxon>
        <taxon>Spermatophyta</taxon>
        <taxon>Magnoliopsida</taxon>
        <taxon>eudicotyledons</taxon>
        <taxon>Gunneridae</taxon>
        <taxon>Pentapetalae</taxon>
        <taxon>rosids</taxon>
        <taxon>fabids</taxon>
        <taxon>Cucurbitales</taxon>
        <taxon>Cucurbitaceae</taxon>
        <taxon>Benincaseae</taxon>
        <taxon>Citrullus</taxon>
    </lineage>
</organism>
<protein>
    <recommendedName>
        <fullName evidence="7">Protein kinase domain-containing protein</fullName>
    </recommendedName>
</protein>
<feature type="domain" description="Protein kinase" evidence="7">
    <location>
        <begin position="116"/>
        <end position="374"/>
    </location>
</feature>
<keyword evidence="1" id="KW-0808">Transferase</keyword>
<evidence type="ECO:0000256" key="3">
    <source>
        <dbReference type="ARBA" id="ARBA00022777"/>
    </source>
</evidence>
<accession>A0ABP0YRZ2</accession>
<feature type="compositionally biased region" description="Basic and acidic residues" evidence="6">
    <location>
        <begin position="447"/>
        <end position="459"/>
    </location>
</feature>
<dbReference type="Pfam" id="PF00069">
    <property type="entry name" value="Pkinase"/>
    <property type="match status" value="1"/>
</dbReference>
<feature type="region of interest" description="Disordered" evidence="6">
    <location>
        <begin position="652"/>
        <end position="673"/>
    </location>
</feature>
<feature type="region of interest" description="Disordered" evidence="6">
    <location>
        <begin position="396"/>
        <end position="464"/>
    </location>
</feature>
<dbReference type="InterPro" id="IPR045269">
    <property type="entry name" value="Atg1-like"/>
</dbReference>
<dbReference type="PROSITE" id="PS00107">
    <property type="entry name" value="PROTEIN_KINASE_ATP"/>
    <property type="match status" value="1"/>
</dbReference>
<dbReference type="SMART" id="SM00220">
    <property type="entry name" value="S_TKc"/>
    <property type="match status" value="1"/>
</dbReference>
<dbReference type="InterPro" id="IPR017441">
    <property type="entry name" value="Protein_kinase_ATP_BS"/>
</dbReference>
<evidence type="ECO:0000256" key="5">
    <source>
        <dbReference type="PROSITE-ProRule" id="PRU10141"/>
    </source>
</evidence>
<dbReference type="Proteomes" id="UP001642487">
    <property type="component" value="Chromosome 5"/>
</dbReference>
<sequence>MWKPSRVLGESPCRSIRRAHQSNGGTGRSLIINQPPPPPSLSRSLFLALPPRLISNYEFDLIHLEIRARFFKFHLQAATSLVGRSFVPVSVYWDLNLLGLGRMAHSTGRTRVVADYLVGRQIGSGSFSVVWHARHRVHGTEVAIKEISMSRLSKKLQDSLMSEIFILKRINHPNIIRLFDIIEVPGKIHLVLEYCKGGDLSFYIQQRHGRIPEAIAKHFLQQLAAGLKILRDNNLIHRDLKPQNLLLSTSDDNSVLKIADFGFARSLQPRGLAETLCGSPLYMAPEIMQLQKYDAKADLWSVGAILFQLVTGRTPFTGNNQIQLLQNIVKSTELHFPSDVNDLSFDCKDLCRKLLRRNPVERLTFEEFFKHPFLCANQPDESLRSKRSSRLLDEFPFSESDPASKMEENSQDDYLPFSLDDDSSGPEGSPSFVRKKSSMKSTYGFSPDKKVDRRTRDTTSRYSNIPDKMESATLILGTNVQLERDVHSDRSLNGVLRSVNPRSVNNRSRVVDSLELIDQDYVIVSGPPMDDASSTLASASKPIPSRKSQSPQTLTAPMPIIGRDTTSSYRMGSLGSQSSAPGSMDIEDTLEQPSANCRARVKSLQQSASTITELVKEKITAGRQLEAFSIQLVILAIWKKALDICHTQAASALEGSPGQGSAEFRRSLSKKQGSSLGKESRLLVNSHQPVDISSQVEREFLREVEYAEELAKLVEPGNTEMPDAIETVFQSALAFGRHGGVEELMGEMESAAALYSKSAQLLVFLLVEAPSLILNPPFSLTNSDRYRLQSYIDILYNRQGYLRSQRLALLKCENQPSPP</sequence>
<name>A0ABP0YRZ2_9ROSI</name>
<keyword evidence="4 5" id="KW-0067">ATP-binding</keyword>
<dbReference type="PANTHER" id="PTHR24348:SF68">
    <property type="entry name" value="SERINE_THREONINE-PROTEIN KINASE ATG1C"/>
    <property type="match status" value="1"/>
</dbReference>
<evidence type="ECO:0000259" key="7">
    <source>
        <dbReference type="PROSITE" id="PS50011"/>
    </source>
</evidence>
<feature type="binding site" evidence="5">
    <location>
        <position position="145"/>
    </location>
    <ligand>
        <name>ATP</name>
        <dbReference type="ChEBI" id="CHEBI:30616"/>
    </ligand>
</feature>
<gene>
    <name evidence="8" type="ORF">CITCOLO1_LOCUS15471</name>
</gene>
<feature type="compositionally biased region" description="Polar residues" evidence="6">
    <location>
        <begin position="546"/>
        <end position="555"/>
    </location>
</feature>
<dbReference type="InterPro" id="IPR056281">
    <property type="entry name" value="MIT_ATG1a/b/c"/>
</dbReference>
<dbReference type="EMBL" id="OZ021739">
    <property type="protein sequence ID" value="CAK9323293.1"/>
    <property type="molecule type" value="Genomic_DNA"/>
</dbReference>
<dbReference type="PROSITE" id="PS50011">
    <property type="entry name" value="PROTEIN_KINASE_DOM"/>
    <property type="match status" value="1"/>
</dbReference>
<evidence type="ECO:0000256" key="4">
    <source>
        <dbReference type="ARBA" id="ARBA00022840"/>
    </source>
</evidence>
<proteinExistence type="predicted"/>
<keyword evidence="9" id="KW-1185">Reference proteome</keyword>
<dbReference type="CDD" id="cd14009">
    <property type="entry name" value="STKc_ATG1_ULK_like"/>
    <property type="match status" value="1"/>
</dbReference>
<feature type="region of interest" description="Disordered" evidence="6">
    <location>
        <begin position="532"/>
        <end position="561"/>
    </location>
</feature>
<feature type="region of interest" description="Disordered" evidence="6">
    <location>
        <begin position="1"/>
        <end position="33"/>
    </location>
</feature>
<dbReference type="SUPFAM" id="SSF56112">
    <property type="entry name" value="Protein kinase-like (PK-like)"/>
    <property type="match status" value="1"/>
</dbReference>
<evidence type="ECO:0000313" key="8">
    <source>
        <dbReference type="EMBL" id="CAK9323293.1"/>
    </source>
</evidence>
<evidence type="ECO:0000256" key="6">
    <source>
        <dbReference type="SAM" id="MobiDB-lite"/>
    </source>
</evidence>
<dbReference type="InterPro" id="IPR008271">
    <property type="entry name" value="Ser/Thr_kinase_AS"/>
</dbReference>
<dbReference type="InterPro" id="IPR000719">
    <property type="entry name" value="Prot_kinase_dom"/>
</dbReference>
<evidence type="ECO:0000313" key="9">
    <source>
        <dbReference type="Proteomes" id="UP001642487"/>
    </source>
</evidence>
<dbReference type="PANTHER" id="PTHR24348">
    <property type="entry name" value="SERINE/THREONINE-PROTEIN KINASE UNC-51-RELATED"/>
    <property type="match status" value="1"/>
</dbReference>
<dbReference type="PROSITE" id="PS00108">
    <property type="entry name" value="PROTEIN_KINASE_ST"/>
    <property type="match status" value="1"/>
</dbReference>
<dbReference type="Gene3D" id="1.10.510.10">
    <property type="entry name" value="Transferase(Phosphotransferase) domain 1"/>
    <property type="match status" value="1"/>
</dbReference>
<evidence type="ECO:0000256" key="1">
    <source>
        <dbReference type="ARBA" id="ARBA00022679"/>
    </source>
</evidence>
<dbReference type="Pfam" id="PF24497">
    <property type="entry name" value="MIT_ATG1"/>
    <property type="match status" value="1"/>
</dbReference>
<dbReference type="InterPro" id="IPR011009">
    <property type="entry name" value="Kinase-like_dom_sf"/>
</dbReference>
<keyword evidence="2 5" id="KW-0547">Nucleotide-binding</keyword>
<reference evidence="8 9" key="1">
    <citation type="submission" date="2024-03" db="EMBL/GenBank/DDBJ databases">
        <authorList>
            <person name="Gkanogiannis A."/>
            <person name="Becerra Lopez-Lavalle L."/>
        </authorList>
    </citation>
    <scope>NUCLEOTIDE SEQUENCE [LARGE SCALE GENOMIC DNA]</scope>
</reference>